<dbReference type="InParanoid" id="A0A194QT89"/>
<gene>
    <name evidence="8" type="ORF">RR48_06170</name>
</gene>
<dbReference type="GO" id="GO:0005681">
    <property type="term" value="C:spliceosomal complex"/>
    <property type="evidence" value="ECO:0007669"/>
    <property type="project" value="UniProtKB-UniRule"/>
</dbReference>
<proteinExistence type="inferred from homology"/>
<evidence type="ECO:0000313" key="9">
    <source>
        <dbReference type="Proteomes" id="UP000053240"/>
    </source>
</evidence>
<comment type="similarity">
    <text evidence="5 7">Belongs to the gemin-2 family.</text>
</comment>
<dbReference type="KEGG" id="pmac:106717612"/>
<protein>
    <recommendedName>
        <fullName evidence="6 7">Gem-associated protein 2</fullName>
    </recommendedName>
</protein>
<keyword evidence="3 7" id="KW-0507">mRNA processing</keyword>
<comment type="function">
    <text evidence="7">The SMN complex catalyzes the assembly of small nuclear ribonucleoproteins (snRNPs), the building blocks of the spliceosome, and thereby plays an important role in the splicing of cellular pre-mRNAs.</text>
</comment>
<organism evidence="8 9">
    <name type="scientific">Papilio machaon</name>
    <name type="common">Old World swallowtail butterfly</name>
    <dbReference type="NCBI Taxonomy" id="76193"/>
    <lineage>
        <taxon>Eukaryota</taxon>
        <taxon>Metazoa</taxon>
        <taxon>Ecdysozoa</taxon>
        <taxon>Arthropoda</taxon>
        <taxon>Hexapoda</taxon>
        <taxon>Insecta</taxon>
        <taxon>Pterygota</taxon>
        <taxon>Neoptera</taxon>
        <taxon>Endopterygota</taxon>
        <taxon>Lepidoptera</taxon>
        <taxon>Glossata</taxon>
        <taxon>Ditrysia</taxon>
        <taxon>Papilionoidea</taxon>
        <taxon>Papilionidae</taxon>
        <taxon>Papilioninae</taxon>
        <taxon>Papilio</taxon>
    </lineage>
</organism>
<dbReference type="EMBL" id="KQ461150">
    <property type="protein sequence ID" value="KPJ08682.1"/>
    <property type="molecule type" value="Genomic_DNA"/>
</dbReference>
<evidence type="ECO:0000256" key="1">
    <source>
        <dbReference type="ARBA" id="ARBA00004496"/>
    </source>
</evidence>
<evidence type="ECO:0000313" key="8">
    <source>
        <dbReference type="EMBL" id="KPJ08682.1"/>
    </source>
</evidence>
<dbReference type="AlphaFoldDB" id="A0A194QT89"/>
<evidence type="ECO:0000256" key="5">
    <source>
        <dbReference type="ARBA" id="ARBA00025758"/>
    </source>
</evidence>
<dbReference type="InterPro" id="IPR017364">
    <property type="entry name" value="GEMIN2"/>
</dbReference>
<comment type="subcellular location">
    <subcellularLocation>
        <location evidence="1">Cytoplasm</location>
    </subcellularLocation>
</comment>
<dbReference type="PANTHER" id="PTHR12794">
    <property type="entry name" value="GEMIN2"/>
    <property type="match status" value="1"/>
</dbReference>
<dbReference type="Proteomes" id="UP000053240">
    <property type="component" value="Unassembled WGS sequence"/>
</dbReference>
<dbReference type="GO" id="GO:0032797">
    <property type="term" value="C:SMN complex"/>
    <property type="evidence" value="ECO:0007669"/>
    <property type="project" value="UniProtKB-UniRule"/>
</dbReference>
<dbReference type="PIRSF" id="PIRSF038038">
    <property type="entry name" value="SMN_Gemin2"/>
    <property type="match status" value="1"/>
</dbReference>
<reference evidence="8 9" key="1">
    <citation type="journal article" date="2015" name="Nat. Commun.">
        <title>Outbred genome sequencing and CRISPR/Cas9 gene editing in butterflies.</title>
        <authorList>
            <person name="Li X."/>
            <person name="Fan D."/>
            <person name="Zhang W."/>
            <person name="Liu G."/>
            <person name="Zhang L."/>
            <person name="Zhao L."/>
            <person name="Fang X."/>
            <person name="Chen L."/>
            <person name="Dong Y."/>
            <person name="Chen Y."/>
            <person name="Ding Y."/>
            <person name="Zhao R."/>
            <person name="Feng M."/>
            <person name="Zhu Y."/>
            <person name="Feng Y."/>
            <person name="Jiang X."/>
            <person name="Zhu D."/>
            <person name="Xiang H."/>
            <person name="Feng X."/>
            <person name="Li S."/>
            <person name="Wang J."/>
            <person name="Zhang G."/>
            <person name="Kronforst M.R."/>
            <person name="Wang W."/>
        </authorList>
    </citation>
    <scope>NUCLEOTIDE SEQUENCE [LARGE SCALE GENOMIC DNA]</scope>
    <source>
        <strain evidence="8">Ya'a_city_454_Pm</strain>
        <tissue evidence="8">Whole body</tissue>
    </source>
</reference>
<dbReference type="PANTHER" id="PTHR12794:SF0">
    <property type="entry name" value="GEM-ASSOCIATED PROTEIN 2"/>
    <property type="match status" value="1"/>
</dbReference>
<evidence type="ECO:0000256" key="4">
    <source>
        <dbReference type="ARBA" id="ARBA00023187"/>
    </source>
</evidence>
<dbReference type="GO" id="GO:0000245">
    <property type="term" value="P:spliceosomal complex assembly"/>
    <property type="evidence" value="ECO:0007669"/>
    <property type="project" value="UniProtKB-UniRule"/>
</dbReference>
<dbReference type="Pfam" id="PF04938">
    <property type="entry name" value="SIP1"/>
    <property type="match status" value="1"/>
</dbReference>
<evidence type="ECO:0000256" key="3">
    <source>
        <dbReference type="ARBA" id="ARBA00022664"/>
    </source>
</evidence>
<evidence type="ECO:0000256" key="7">
    <source>
        <dbReference type="PIRNR" id="PIRNR038038"/>
    </source>
</evidence>
<keyword evidence="2 7" id="KW-0963">Cytoplasm</keyword>
<sequence length="251" mass="29130">MPKKKVILKAQIPDNEKTDALMSPCLYINPDVEFKDIPTTGEEYLLKVMKERENYSQVTKCQQDISKFAKNQSCFVAELPRAYVADIFKPTIEWQNIQVADFSDVRMYISRIISKKSQWSNTIRKIEIEQDNLLGWKRFFKMNEPTLSCVLGLPYTLLDRALEILTDIIDDVPPGKTIDYKTGQWIYAFLACTRQPLLSDTTSILRNLARKCAEIRSHINPEQENSREAVAPLNIFICLVSRYFRQYDLAD</sequence>
<name>A0A194QT89_PAPMA</name>
<dbReference type="InterPro" id="IPR035426">
    <property type="entry name" value="Gemin2/Brr1"/>
</dbReference>
<keyword evidence="4 7" id="KW-0508">mRNA splicing</keyword>
<keyword evidence="9" id="KW-1185">Reference proteome</keyword>
<dbReference type="OrthoDB" id="428895at2759"/>
<evidence type="ECO:0000256" key="6">
    <source>
        <dbReference type="ARBA" id="ARBA00047179"/>
    </source>
</evidence>
<accession>A0A194QT89</accession>
<comment type="subunit">
    <text evidence="7">Part of the core SMN complex.</text>
</comment>
<dbReference type="Gene3D" id="1.20.58.1070">
    <property type="match status" value="1"/>
</dbReference>
<dbReference type="FunCoup" id="A0A194QT89">
    <property type="interactions" value="1095"/>
</dbReference>
<dbReference type="GO" id="GO:0000387">
    <property type="term" value="P:spliceosomal snRNP assembly"/>
    <property type="evidence" value="ECO:0007669"/>
    <property type="project" value="UniProtKB-UniRule"/>
</dbReference>
<dbReference type="STRING" id="76193.A0A194QT89"/>
<evidence type="ECO:0000256" key="2">
    <source>
        <dbReference type="ARBA" id="ARBA00022490"/>
    </source>
</evidence>